<dbReference type="EMBL" id="SOEB01000011">
    <property type="protein sequence ID" value="TDX28538.1"/>
    <property type="molecule type" value="Genomic_DNA"/>
</dbReference>
<dbReference type="Proteomes" id="UP000295484">
    <property type="component" value="Unassembled WGS sequence"/>
</dbReference>
<feature type="region of interest" description="Disordered" evidence="1">
    <location>
        <begin position="153"/>
        <end position="176"/>
    </location>
</feature>
<keyword evidence="2" id="KW-0472">Membrane</keyword>
<keyword evidence="2" id="KW-1133">Transmembrane helix</keyword>
<organism evidence="3 4">
    <name type="scientific">Rhodovulum visakhapatnamense</name>
    <dbReference type="NCBI Taxonomy" id="364297"/>
    <lineage>
        <taxon>Bacteria</taxon>
        <taxon>Pseudomonadati</taxon>
        <taxon>Pseudomonadota</taxon>
        <taxon>Alphaproteobacteria</taxon>
        <taxon>Rhodobacterales</taxon>
        <taxon>Paracoccaceae</taxon>
        <taxon>Rhodovulum</taxon>
    </lineage>
</organism>
<proteinExistence type="predicted"/>
<dbReference type="RefSeq" id="WP_166673694.1">
    <property type="nucleotide sequence ID" value="NZ_SOEB01000011.1"/>
</dbReference>
<gene>
    <name evidence="3" type="ORF">EV657_11155</name>
</gene>
<protein>
    <submittedName>
        <fullName evidence="3">Putative membrane protein</fullName>
    </submittedName>
</protein>
<evidence type="ECO:0000256" key="2">
    <source>
        <dbReference type="SAM" id="Phobius"/>
    </source>
</evidence>
<name>A0A4R8G0K3_9RHOB</name>
<evidence type="ECO:0000313" key="3">
    <source>
        <dbReference type="EMBL" id="TDX28538.1"/>
    </source>
</evidence>
<evidence type="ECO:0000313" key="4">
    <source>
        <dbReference type="Proteomes" id="UP000295484"/>
    </source>
</evidence>
<keyword evidence="2" id="KW-0812">Transmembrane</keyword>
<reference evidence="3 4" key="1">
    <citation type="submission" date="2019-03" db="EMBL/GenBank/DDBJ databases">
        <title>Genomic Encyclopedia of Type Strains, Phase IV (KMG-IV): sequencing the most valuable type-strain genomes for metagenomic binning, comparative biology and taxonomic classification.</title>
        <authorList>
            <person name="Goeker M."/>
        </authorList>
    </citation>
    <scope>NUCLEOTIDE SEQUENCE [LARGE SCALE GENOMIC DNA]</scope>
    <source>
        <strain evidence="3 4">JA181</strain>
    </source>
</reference>
<evidence type="ECO:0000256" key="1">
    <source>
        <dbReference type="SAM" id="MobiDB-lite"/>
    </source>
</evidence>
<dbReference type="Pfam" id="PF13801">
    <property type="entry name" value="Metal_resist"/>
    <property type="match status" value="1"/>
</dbReference>
<dbReference type="InterPro" id="IPR025961">
    <property type="entry name" value="Metal_resist"/>
</dbReference>
<feature type="compositionally biased region" description="Basic and acidic residues" evidence="1">
    <location>
        <begin position="153"/>
        <end position="170"/>
    </location>
</feature>
<comment type="caution">
    <text evidence="3">The sequence shown here is derived from an EMBL/GenBank/DDBJ whole genome shotgun (WGS) entry which is preliminary data.</text>
</comment>
<dbReference type="AlphaFoldDB" id="A0A4R8G0K3"/>
<sequence>MSDPTASAAPRRRSWLRPALGLSLALNVLLLGLICGALLGHRPGGGPDDPGAMMALGPYGRALDEADRAAIREALRTEAPRFRQERREVRQSFRDLLAALRAEPFDAAQVSSLLDRQERRVQSHVDLVRQLMLDRVSTMSQAERAAFADRLEAVLRRGPPRHDHRDRDRGGPPSDP</sequence>
<accession>A0A4R8G0K3</accession>
<feature type="transmembrane region" description="Helical" evidence="2">
    <location>
        <begin position="20"/>
        <end position="39"/>
    </location>
</feature>